<reference evidence="1 2" key="1">
    <citation type="submission" date="2024-03" db="EMBL/GenBank/DDBJ databases">
        <title>Two novel species of the genus Flavobacterium exhibiting potentially degradation of complex polysaccharides.</title>
        <authorList>
            <person name="Lian X."/>
        </authorList>
    </citation>
    <scope>NUCLEOTIDE SEQUENCE [LARGE SCALE GENOMIC DNA]</scope>
    <source>
        <strain evidence="2">j3</strain>
    </source>
</reference>
<protein>
    <submittedName>
        <fullName evidence="1">Uncharacterized protein</fullName>
    </submittedName>
</protein>
<dbReference type="Proteomes" id="UP001460072">
    <property type="component" value="Unassembled WGS sequence"/>
</dbReference>
<accession>A0ABU9N6F5</accession>
<evidence type="ECO:0000313" key="2">
    <source>
        <dbReference type="Proteomes" id="UP001460072"/>
    </source>
</evidence>
<evidence type="ECO:0000313" key="1">
    <source>
        <dbReference type="EMBL" id="MEM0542419.1"/>
    </source>
</evidence>
<organism evidence="1 2">
    <name type="scientific">Flavobacterium aureirubrum</name>
    <dbReference type="NCBI Taxonomy" id="3133147"/>
    <lineage>
        <taxon>Bacteria</taxon>
        <taxon>Pseudomonadati</taxon>
        <taxon>Bacteroidota</taxon>
        <taxon>Flavobacteriia</taxon>
        <taxon>Flavobacteriales</taxon>
        <taxon>Flavobacteriaceae</taxon>
        <taxon>Flavobacterium</taxon>
    </lineage>
</organism>
<proteinExistence type="predicted"/>
<dbReference type="CDD" id="cd22641">
    <property type="entry name" value="C24-like"/>
    <property type="match status" value="1"/>
</dbReference>
<dbReference type="EMBL" id="JBCGDO010000007">
    <property type="protein sequence ID" value="MEM0542419.1"/>
    <property type="molecule type" value="Genomic_DNA"/>
</dbReference>
<comment type="caution">
    <text evidence="1">The sequence shown here is derived from an EMBL/GenBank/DDBJ whole genome shotgun (WGS) entry which is preliminary data.</text>
</comment>
<name>A0ABU9N6F5_9FLAO</name>
<sequence>MGLGNKLIVSATGFPGTNKTLRFIQDAFREPLGALAQLAGEKTIITGVVVTGSDPAAMVVSNGFISYNGEIIPFVGGNYADTVTIIEQFENVNYNTDANDDSVLDSLPAYRTIYAKCGTGGIDLFYFGELQRLKTIQELSNFELPAGVVIDPNYLAFTVSMLNHLNSIEAGAEVNVQADWNMTSPTSDAYIKNKPFNDLAFTHGSTITYNRATGPNMFNFTVNYAYIYPPSGYNIYHLVGFVPSIGEINFSGDVNGDDSFWCNYQVQYSNGRIVVACNNSENRSRSIINYLAIWKK</sequence>
<gene>
    <name evidence="1" type="ORF">WFZ85_07305</name>
</gene>
<dbReference type="RefSeq" id="WP_342695638.1">
    <property type="nucleotide sequence ID" value="NZ_JBCGDO010000007.1"/>
</dbReference>
<keyword evidence="2" id="KW-1185">Reference proteome</keyword>